<evidence type="ECO:0000313" key="2">
    <source>
        <dbReference type="EMBL" id="CAH2074636.1"/>
    </source>
</evidence>
<dbReference type="EMBL" id="OW152819">
    <property type="protein sequence ID" value="CAH2074636.1"/>
    <property type="molecule type" value="Genomic_DNA"/>
</dbReference>
<feature type="region of interest" description="Disordered" evidence="1">
    <location>
        <begin position="143"/>
        <end position="191"/>
    </location>
</feature>
<feature type="region of interest" description="Disordered" evidence="1">
    <location>
        <begin position="1"/>
        <end position="27"/>
    </location>
</feature>
<evidence type="ECO:0000313" key="3">
    <source>
        <dbReference type="Proteomes" id="UP000837857"/>
    </source>
</evidence>
<accession>A0ABN8J3V4</accession>
<proteinExistence type="predicted"/>
<sequence length="191" mass="20841">MVMERSPKSAPPPLPARPRTFRRNCGDQVSVTSPTKVYIETSAKSPHYSLNDVSTKRKLVQEPQDSDERVRLIKVLEQTCWLCVKTVLLDGEFEVQDLVAFIDGDSSESGHLYESLEPPPITGAHLAHGAHVAHTSPVAHALPLDDDFDSFDSDSDPEDHDQSSIAQAAPPVPQRGSPHHPTGVGPTPSRK</sequence>
<protein>
    <submittedName>
        <fullName evidence="2">Uncharacterized protein</fullName>
    </submittedName>
</protein>
<gene>
    <name evidence="2" type="ORF">IPOD504_LOCUS16167</name>
</gene>
<feature type="compositionally biased region" description="Acidic residues" evidence="1">
    <location>
        <begin position="144"/>
        <end position="159"/>
    </location>
</feature>
<keyword evidence="3" id="KW-1185">Reference proteome</keyword>
<evidence type="ECO:0000256" key="1">
    <source>
        <dbReference type="SAM" id="MobiDB-lite"/>
    </source>
</evidence>
<reference evidence="2" key="1">
    <citation type="submission" date="2022-03" db="EMBL/GenBank/DDBJ databases">
        <authorList>
            <person name="Martin H S."/>
        </authorList>
    </citation>
    <scope>NUCLEOTIDE SEQUENCE</scope>
</reference>
<feature type="non-terminal residue" evidence="2">
    <location>
        <position position="191"/>
    </location>
</feature>
<dbReference type="Proteomes" id="UP000837857">
    <property type="component" value="Chromosome 7"/>
</dbReference>
<organism evidence="2 3">
    <name type="scientific">Iphiclides podalirius</name>
    <name type="common">scarce swallowtail</name>
    <dbReference type="NCBI Taxonomy" id="110791"/>
    <lineage>
        <taxon>Eukaryota</taxon>
        <taxon>Metazoa</taxon>
        <taxon>Ecdysozoa</taxon>
        <taxon>Arthropoda</taxon>
        <taxon>Hexapoda</taxon>
        <taxon>Insecta</taxon>
        <taxon>Pterygota</taxon>
        <taxon>Neoptera</taxon>
        <taxon>Endopterygota</taxon>
        <taxon>Lepidoptera</taxon>
        <taxon>Glossata</taxon>
        <taxon>Ditrysia</taxon>
        <taxon>Papilionoidea</taxon>
        <taxon>Papilionidae</taxon>
        <taxon>Papilioninae</taxon>
        <taxon>Iphiclides</taxon>
    </lineage>
</organism>
<name>A0ABN8J3V4_9NEOP</name>